<proteinExistence type="predicted"/>
<dbReference type="PROSITE" id="PS50878">
    <property type="entry name" value="RT_POL"/>
    <property type="match status" value="1"/>
</dbReference>
<dbReference type="Proteomes" id="UP000596661">
    <property type="component" value="Chromosome 9"/>
</dbReference>
<protein>
    <recommendedName>
        <fullName evidence="1">Reverse transcriptase domain-containing protein</fullName>
    </recommendedName>
</protein>
<name>A0A803QGH1_CANSA</name>
<dbReference type="Pfam" id="PF00078">
    <property type="entry name" value="RVT_1"/>
    <property type="match status" value="1"/>
</dbReference>
<dbReference type="Gramene" id="evm.model.09.509">
    <property type="protein sequence ID" value="cds.evm.model.09.509"/>
    <property type="gene ID" value="evm.TU.09.509"/>
</dbReference>
<reference evidence="2" key="2">
    <citation type="submission" date="2021-03" db="UniProtKB">
        <authorList>
            <consortium name="EnsemblPlants"/>
        </authorList>
    </citation>
    <scope>IDENTIFICATION</scope>
</reference>
<evidence type="ECO:0000313" key="2">
    <source>
        <dbReference type="EnsemblPlants" id="cds.evm.model.09.509"/>
    </source>
</evidence>
<dbReference type="OMA" id="HDAVECK"/>
<dbReference type="InterPro" id="IPR000477">
    <property type="entry name" value="RT_dom"/>
</dbReference>
<reference evidence="2" key="1">
    <citation type="submission" date="2018-11" db="EMBL/GenBank/DDBJ databases">
        <authorList>
            <person name="Grassa J C."/>
        </authorList>
    </citation>
    <scope>NUCLEOTIDE SEQUENCE [LARGE SCALE GENOMIC DNA]</scope>
</reference>
<dbReference type="PANTHER" id="PTHR33116">
    <property type="entry name" value="REVERSE TRANSCRIPTASE ZINC-BINDING DOMAIN-CONTAINING PROTEIN-RELATED-RELATED"/>
    <property type="match status" value="1"/>
</dbReference>
<organism evidence="2 3">
    <name type="scientific">Cannabis sativa</name>
    <name type="common">Hemp</name>
    <name type="synonym">Marijuana</name>
    <dbReference type="NCBI Taxonomy" id="3483"/>
    <lineage>
        <taxon>Eukaryota</taxon>
        <taxon>Viridiplantae</taxon>
        <taxon>Streptophyta</taxon>
        <taxon>Embryophyta</taxon>
        <taxon>Tracheophyta</taxon>
        <taxon>Spermatophyta</taxon>
        <taxon>Magnoliopsida</taxon>
        <taxon>eudicotyledons</taxon>
        <taxon>Gunneridae</taxon>
        <taxon>Pentapetalae</taxon>
        <taxon>rosids</taxon>
        <taxon>fabids</taxon>
        <taxon>Rosales</taxon>
        <taxon>Cannabaceae</taxon>
        <taxon>Cannabis</taxon>
    </lineage>
</organism>
<evidence type="ECO:0000259" key="1">
    <source>
        <dbReference type="PROSITE" id="PS50878"/>
    </source>
</evidence>
<accession>A0A803QGH1</accession>
<dbReference type="PANTHER" id="PTHR33116:SF84">
    <property type="entry name" value="RNA-DIRECTED DNA POLYMERASE"/>
    <property type="match status" value="1"/>
</dbReference>
<dbReference type="SUPFAM" id="SSF56672">
    <property type="entry name" value="DNA/RNA polymerases"/>
    <property type="match status" value="1"/>
</dbReference>
<dbReference type="EMBL" id="UZAU01000723">
    <property type="status" value="NOT_ANNOTATED_CDS"/>
    <property type="molecule type" value="Genomic_DNA"/>
</dbReference>
<dbReference type="AlphaFoldDB" id="A0A803QGH1"/>
<keyword evidence="3" id="KW-1185">Reference proteome</keyword>
<sequence length="638" mass="73309">MSRLHWLKEGDENLALFHSSIRERRHHNNILSIADATGTGHEDLEGITKAFLAFYQELLGSKMVNRMHVNINLIRKGACVTEQHSHILTTAYTMEELKDAVFGIPAVKAPGPDGYNSSFYHDNWELVKQDIFEAITSFLHSGHLLKELNSTIINLVPKSKCPNVVSDYRPIACCNVLYKVATKMICSRLKLILPDIIAQNQGGFIKGRFIAHNIMVCQDLIRHYGRKNAKANCMIKLDLQKAYDTMEWSFLEEMLHAFQFPSSFIKLVMICITTPRFSLLFNGFLHGFFEAKRGLRQGDPMSPLLFVLGMEYLSKIMKKIGDTEDFQFHERCGGLKINHLSFADDVLLFCRGDFKSVYLMLKGLKLFSMTSGLQPNKKKTAIYCSGMHENEIRRLVDPSGFQRSNLPFKYLGVPIGAKKISSAECSILVEKMTSRIKLWSSKNLSFAGRTVLINSVLLTIHMYWSQILILPKKVIKEIESICRSFLWSGRSNMNGPGNIAWEHLCKSKKAGGIGFQDIAKWNQAAVAKHVWVIASKKNNLWVKWVHSVYIEEDDWWGYEAPSHSSWYWRRVVYTKDLVKQIIPPDQFATFEFKISAVYKLLMQEQRNFHLNQQIWSRLNVPKHNFVLWIAVQNKLFVV</sequence>
<evidence type="ECO:0000313" key="3">
    <source>
        <dbReference type="Proteomes" id="UP000596661"/>
    </source>
</evidence>
<dbReference type="InterPro" id="IPR043502">
    <property type="entry name" value="DNA/RNA_pol_sf"/>
</dbReference>
<dbReference type="CDD" id="cd01650">
    <property type="entry name" value="RT_nLTR_like"/>
    <property type="match status" value="1"/>
</dbReference>
<feature type="domain" description="Reverse transcriptase" evidence="1">
    <location>
        <begin position="137"/>
        <end position="415"/>
    </location>
</feature>
<dbReference type="EnsemblPlants" id="evm.model.09.509">
    <property type="protein sequence ID" value="cds.evm.model.09.509"/>
    <property type="gene ID" value="evm.TU.09.509"/>
</dbReference>